<dbReference type="SUPFAM" id="SSF101576">
    <property type="entry name" value="Supernatant protein factor (SPF), C-terminal domain"/>
    <property type="match status" value="1"/>
</dbReference>
<evidence type="ECO:0000256" key="5">
    <source>
        <dbReference type="ARBA" id="ARBA00022490"/>
    </source>
</evidence>
<organism evidence="12 13">
    <name type="scientific">Hibiscus sabdariffa</name>
    <name type="common">roselle</name>
    <dbReference type="NCBI Taxonomy" id="183260"/>
    <lineage>
        <taxon>Eukaryota</taxon>
        <taxon>Viridiplantae</taxon>
        <taxon>Streptophyta</taxon>
        <taxon>Embryophyta</taxon>
        <taxon>Tracheophyta</taxon>
        <taxon>Spermatophyta</taxon>
        <taxon>Magnoliopsida</taxon>
        <taxon>eudicotyledons</taxon>
        <taxon>Gunneridae</taxon>
        <taxon>Pentapetalae</taxon>
        <taxon>rosids</taxon>
        <taxon>malvids</taxon>
        <taxon>Malvales</taxon>
        <taxon>Malvaceae</taxon>
        <taxon>Malvoideae</taxon>
        <taxon>Hibiscus</taxon>
    </lineage>
</organism>
<keyword evidence="5" id="KW-0963">Cytoplasm</keyword>
<keyword evidence="4" id="KW-0813">Transport</keyword>
<comment type="subcellular location">
    <subcellularLocation>
        <location evidence="2">Cytoplasm</location>
    </subcellularLocation>
    <subcellularLocation>
        <location evidence="1">Membrane</location>
    </subcellularLocation>
</comment>
<evidence type="ECO:0000256" key="2">
    <source>
        <dbReference type="ARBA" id="ARBA00004496"/>
    </source>
</evidence>
<evidence type="ECO:0000256" key="1">
    <source>
        <dbReference type="ARBA" id="ARBA00004370"/>
    </source>
</evidence>
<dbReference type="PANTHER" id="PTHR45932">
    <property type="entry name" value="PATELLIN-1"/>
    <property type="match status" value="1"/>
</dbReference>
<dbReference type="InterPro" id="IPR036865">
    <property type="entry name" value="CRAL-TRIO_dom_sf"/>
</dbReference>
<evidence type="ECO:0000256" key="3">
    <source>
        <dbReference type="ARBA" id="ARBA00007155"/>
    </source>
</evidence>
<dbReference type="Proteomes" id="UP001472677">
    <property type="component" value="Unassembled WGS sequence"/>
</dbReference>
<keyword evidence="7" id="KW-0446">Lipid-binding</keyword>
<reference evidence="12 13" key="1">
    <citation type="journal article" date="2024" name="G3 (Bethesda)">
        <title>Genome assembly of Hibiscus sabdariffa L. provides insights into metabolisms of medicinal natural products.</title>
        <authorList>
            <person name="Kim T."/>
        </authorList>
    </citation>
    <scope>NUCLEOTIDE SEQUENCE [LARGE SCALE GENOMIC DNA]</scope>
    <source>
        <strain evidence="12">TK-2024</strain>
        <tissue evidence="12">Old leaves</tissue>
    </source>
</reference>
<evidence type="ECO:0000256" key="6">
    <source>
        <dbReference type="ARBA" id="ARBA00022618"/>
    </source>
</evidence>
<dbReference type="InterPro" id="IPR009038">
    <property type="entry name" value="GOLD_dom"/>
</dbReference>
<dbReference type="Gene3D" id="2.60.120.680">
    <property type="entry name" value="GOLD domain"/>
    <property type="match status" value="1"/>
</dbReference>
<evidence type="ECO:0000256" key="8">
    <source>
        <dbReference type="ARBA" id="ARBA00023136"/>
    </source>
</evidence>
<dbReference type="Gene3D" id="3.40.525.10">
    <property type="entry name" value="CRAL-TRIO lipid binding domain"/>
    <property type="match status" value="1"/>
</dbReference>
<gene>
    <name evidence="12" type="ORF">V6N12_028712</name>
</gene>
<dbReference type="InterPro" id="IPR011074">
    <property type="entry name" value="CRAL/TRIO_N_dom"/>
</dbReference>
<dbReference type="CDD" id="cd00170">
    <property type="entry name" value="SEC14"/>
    <property type="match status" value="1"/>
</dbReference>
<evidence type="ECO:0000256" key="7">
    <source>
        <dbReference type="ARBA" id="ARBA00023121"/>
    </source>
</evidence>
<dbReference type="InterPro" id="IPR056794">
    <property type="entry name" value="PATL1-6_C_GOLD"/>
</dbReference>
<dbReference type="Pfam" id="PF25099">
    <property type="entry name" value="GOLD_PATL1_C"/>
    <property type="match status" value="1"/>
</dbReference>
<feature type="region of interest" description="Disordered" evidence="10">
    <location>
        <begin position="1"/>
        <end position="31"/>
    </location>
</feature>
<dbReference type="InterPro" id="IPR036273">
    <property type="entry name" value="CRAL/TRIO_N_dom_sf"/>
</dbReference>
<feature type="compositionally biased region" description="Basic and acidic residues" evidence="10">
    <location>
        <begin position="82"/>
        <end position="97"/>
    </location>
</feature>
<sequence>MAVEAKVEESAAQEHPNKVAEECGNGVLSQPKTVEIEKSSSYREESDFLSDLKEFEKKALFGLKSKIEQAILGNSLLKKDGSVKQEEDIPKGGKESDGSLVAEGEAKLEDETTRFDKDVSLWGVPLLPSKGGEATDVVLLKFLRAREFKVNDAFEMLRNTLQWREDGNIDSVLDQEFGADLGSAAYMNGIDKEGHPICYNIYGVFADEELYNTTFGTEEKRGHFLRWRFQLMEKGIRKLDLRPGGVTSLLQINDLKNSPGPSRKELRIAMKQAVGALQDNYPEFVARNVTETLLKYIPAEEIPVQYGGFKRENDFEFSGQDAAVSEITVKAGSTVTIEIPAQEIGSTLMWELMVLSWEVHYKAEFVPSDEGSYTIIVQKSKKMVSQSQEAGPIRSTFINNETGKLVLSIDNTSSKKKRLLYRYKTIKSSSF</sequence>
<dbReference type="PANTHER" id="PTHR45932:SF2">
    <property type="entry name" value="PATELLIN-4"/>
    <property type="match status" value="1"/>
</dbReference>
<keyword evidence="8" id="KW-0472">Membrane</keyword>
<dbReference type="SMART" id="SM01100">
    <property type="entry name" value="CRAL_TRIO_N"/>
    <property type="match status" value="1"/>
</dbReference>
<proteinExistence type="inferred from homology"/>
<dbReference type="SUPFAM" id="SSF52087">
    <property type="entry name" value="CRAL/TRIO domain"/>
    <property type="match status" value="1"/>
</dbReference>
<keyword evidence="9" id="KW-0131">Cell cycle</keyword>
<evidence type="ECO:0000313" key="12">
    <source>
        <dbReference type="EMBL" id="KAK8572665.1"/>
    </source>
</evidence>
<dbReference type="SUPFAM" id="SSF46938">
    <property type="entry name" value="CRAL/TRIO N-terminal domain"/>
    <property type="match status" value="1"/>
</dbReference>
<name>A0ABR2F6M4_9ROSI</name>
<keyword evidence="6" id="KW-0132">Cell division</keyword>
<dbReference type="Pfam" id="PF03765">
    <property type="entry name" value="CRAL_TRIO_N"/>
    <property type="match status" value="1"/>
</dbReference>
<protein>
    <recommendedName>
        <fullName evidence="11">GOLD domain-containing protein</fullName>
    </recommendedName>
</protein>
<feature type="domain" description="GOLD" evidence="11">
    <location>
        <begin position="320"/>
        <end position="425"/>
    </location>
</feature>
<keyword evidence="13" id="KW-1185">Reference proteome</keyword>
<dbReference type="InterPro" id="IPR036598">
    <property type="entry name" value="GOLD_dom_sf"/>
</dbReference>
<accession>A0ABR2F6M4</accession>
<dbReference type="EMBL" id="JBBPBM010000008">
    <property type="protein sequence ID" value="KAK8572665.1"/>
    <property type="molecule type" value="Genomic_DNA"/>
</dbReference>
<dbReference type="SMART" id="SM00516">
    <property type="entry name" value="SEC14"/>
    <property type="match status" value="1"/>
</dbReference>
<dbReference type="InterPro" id="IPR001251">
    <property type="entry name" value="CRAL-TRIO_dom"/>
</dbReference>
<evidence type="ECO:0000256" key="4">
    <source>
        <dbReference type="ARBA" id="ARBA00022448"/>
    </source>
</evidence>
<comment type="similarity">
    <text evidence="3">Belongs to the patellin family.</text>
</comment>
<dbReference type="PROSITE" id="PS50866">
    <property type="entry name" value="GOLD"/>
    <property type="match status" value="1"/>
</dbReference>
<evidence type="ECO:0000256" key="10">
    <source>
        <dbReference type="SAM" id="MobiDB-lite"/>
    </source>
</evidence>
<comment type="caution">
    <text evidence="12">The sequence shown here is derived from an EMBL/GenBank/DDBJ whole genome shotgun (WGS) entry which is preliminary data.</text>
</comment>
<dbReference type="Pfam" id="PF00650">
    <property type="entry name" value="CRAL_TRIO"/>
    <property type="match status" value="1"/>
</dbReference>
<dbReference type="InterPro" id="IPR044834">
    <property type="entry name" value="PATL"/>
</dbReference>
<evidence type="ECO:0000256" key="9">
    <source>
        <dbReference type="ARBA" id="ARBA00023306"/>
    </source>
</evidence>
<evidence type="ECO:0000313" key="13">
    <source>
        <dbReference type="Proteomes" id="UP001472677"/>
    </source>
</evidence>
<feature type="region of interest" description="Disordered" evidence="10">
    <location>
        <begin position="82"/>
        <end position="103"/>
    </location>
</feature>
<evidence type="ECO:0000259" key="11">
    <source>
        <dbReference type="PROSITE" id="PS50866"/>
    </source>
</evidence>